<dbReference type="Proteomes" id="UP000584374">
    <property type="component" value="Unassembled WGS sequence"/>
</dbReference>
<accession>A0A840QBS5</accession>
<gene>
    <name evidence="1" type="ORF">BJ970_003632</name>
</gene>
<reference evidence="1 2" key="1">
    <citation type="submission" date="2020-08" db="EMBL/GenBank/DDBJ databases">
        <title>Sequencing the genomes of 1000 actinobacteria strains.</title>
        <authorList>
            <person name="Klenk H.-P."/>
        </authorList>
    </citation>
    <scope>NUCLEOTIDE SEQUENCE [LARGE SCALE GENOMIC DNA]</scope>
    <source>
        <strain evidence="1 2">DSM 45584</strain>
    </source>
</reference>
<dbReference type="EMBL" id="JACHIW010000001">
    <property type="protein sequence ID" value="MBB5156098.1"/>
    <property type="molecule type" value="Genomic_DNA"/>
</dbReference>
<sequence length="212" mass="22510">MTSSASRLPGFAGHAAVITLFEVDRAAVLAGEQVTVRWRTEHAGTIRITPPDGFPIDLDAGSGSGSHQFVAARTGMIRAMAYGRAGPPAEAGCPIAVFELPALVPVPVPEPSEASMPVFARTPLPFLDRSALGSALLTASSGHRSLAISPAGRGEGRPAWTTTPARFLSVMPSRSPGRPARPIDLRAVFVRWIGGWQVMRRRNGPMRQGEQR</sequence>
<dbReference type="AlphaFoldDB" id="A0A840QBS5"/>
<evidence type="ECO:0000313" key="2">
    <source>
        <dbReference type="Proteomes" id="UP000584374"/>
    </source>
</evidence>
<organism evidence="1 2">
    <name type="scientific">Saccharopolyspora phatthalungensis</name>
    <dbReference type="NCBI Taxonomy" id="664693"/>
    <lineage>
        <taxon>Bacteria</taxon>
        <taxon>Bacillati</taxon>
        <taxon>Actinomycetota</taxon>
        <taxon>Actinomycetes</taxon>
        <taxon>Pseudonocardiales</taxon>
        <taxon>Pseudonocardiaceae</taxon>
        <taxon>Saccharopolyspora</taxon>
    </lineage>
</organism>
<name>A0A840QBS5_9PSEU</name>
<comment type="caution">
    <text evidence="1">The sequence shown here is derived from an EMBL/GenBank/DDBJ whole genome shotgun (WGS) entry which is preliminary data.</text>
</comment>
<proteinExistence type="predicted"/>
<evidence type="ECO:0000313" key="1">
    <source>
        <dbReference type="EMBL" id="MBB5156098.1"/>
    </source>
</evidence>
<keyword evidence="2" id="KW-1185">Reference proteome</keyword>
<protein>
    <submittedName>
        <fullName evidence="1">Uncharacterized protein</fullName>
    </submittedName>
</protein>
<dbReference type="RefSeq" id="WP_184727297.1">
    <property type="nucleotide sequence ID" value="NZ_JACHIW010000001.1"/>
</dbReference>